<gene>
    <name evidence="1" type="ORF">METZ01_LOCUS274156</name>
</gene>
<dbReference type="AlphaFoldDB" id="A0A382KD46"/>
<reference evidence="1" key="1">
    <citation type="submission" date="2018-05" db="EMBL/GenBank/DDBJ databases">
        <authorList>
            <person name="Lanie J.A."/>
            <person name="Ng W.-L."/>
            <person name="Kazmierczak K.M."/>
            <person name="Andrzejewski T.M."/>
            <person name="Davidsen T.M."/>
            <person name="Wayne K.J."/>
            <person name="Tettelin H."/>
            <person name="Glass J.I."/>
            <person name="Rusch D."/>
            <person name="Podicherti R."/>
            <person name="Tsui H.-C.T."/>
            <person name="Winkler M.E."/>
        </authorList>
    </citation>
    <scope>NUCLEOTIDE SEQUENCE</scope>
</reference>
<accession>A0A382KD46</accession>
<dbReference type="EMBL" id="UINC01079366">
    <property type="protein sequence ID" value="SVC21302.1"/>
    <property type="molecule type" value="Genomic_DNA"/>
</dbReference>
<feature type="non-terminal residue" evidence="1">
    <location>
        <position position="39"/>
    </location>
</feature>
<protein>
    <submittedName>
        <fullName evidence="1">Uncharacterized protein</fullName>
    </submittedName>
</protein>
<proteinExistence type="predicted"/>
<organism evidence="1">
    <name type="scientific">marine metagenome</name>
    <dbReference type="NCBI Taxonomy" id="408172"/>
    <lineage>
        <taxon>unclassified sequences</taxon>
        <taxon>metagenomes</taxon>
        <taxon>ecological metagenomes</taxon>
    </lineage>
</organism>
<evidence type="ECO:0000313" key="1">
    <source>
        <dbReference type="EMBL" id="SVC21302.1"/>
    </source>
</evidence>
<sequence>MSSQKLHLGLPIGDLDCYQTLSHTDNQVNTYTLGNAMNK</sequence>
<name>A0A382KD46_9ZZZZ</name>